<feature type="domain" description="Phospholipase/carboxylesterase/thioesterase" evidence="3">
    <location>
        <begin position="396"/>
        <end position="512"/>
    </location>
</feature>
<feature type="chain" id="PRO_5045491657" evidence="2">
    <location>
        <begin position="21"/>
        <end position="518"/>
    </location>
</feature>
<dbReference type="EMBL" id="JBBHJY010000001">
    <property type="protein sequence ID" value="MEJ6008858.1"/>
    <property type="molecule type" value="Genomic_DNA"/>
</dbReference>
<keyword evidence="4" id="KW-0378">Hydrolase</keyword>
<name>A0ABU8S5V9_9SPHN</name>
<dbReference type="Gene3D" id="3.40.50.1820">
    <property type="entry name" value="alpha/beta hydrolase"/>
    <property type="match status" value="1"/>
</dbReference>
<dbReference type="InterPro" id="IPR050955">
    <property type="entry name" value="Plant_Biomass_Hydrol_Est"/>
</dbReference>
<dbReference type="InterPro" id="IPR003140">
    <property type="entry name" value="PLipase/COase/thioEstase"/>
</dbReference>
<dbReference type="InterPro" id="IPR029058">
    <property type="entry name" value="AB_hydrolase_fold"/>
</dbReference>
<dbReference type="GO" id="GO:0016787">
    <property type="term" value="F:hydrolase activity"/>
    <property type="evidence" value="ECO:0007669"/>
    <property type="project" value="UniProtKB-KW"/>
</dbReference>
<evidence type="ECO:0000313" key="4">
    <source>
        <dbReference type="EMBL" id="MEJ6008858.1"/>
    </source>
</evidence>
<evidence type="ECO:0000256" key="1">
    <source>
        <dbReference type="ARBA" id="ARBA00022729"/>
    </source>
</evidence>
<reference evidence="4 5" key="1">
    <citation type="submission" date="2024-03" db="EMBL/GenBank/DDBJ databases">
        <authorList>
            <person name="Jo J.-H."/>
        </authorList>
    </citation>
    <scope>NUCLEOTIDE SEQUENCE [LARGE SCALE GENOMIC DNA]</scope>
    <source>
        <strain evidence="4 5">AS3R-12</strain>
    </source>
</reference>
<dbReference type="PANTHER" id="PTHR43037">
    <property type="entry name" value="UNNAMED PRODUCT-RELATED"/>
    <property type="match status" value="1"/>
</dbReference>
<dbReference type="SUPFAM" id="SSF53474">
    <property type="entry name" value="alpha/beta-Hydrolases"/>
    <property type="match status" value="1"/>
</dbReference>
<protein>
    <submittedName>
        <fullName evidence="4">Dienelactone hydrolase family protein</fullName>
    </submittedName>
</protein>
<comment type="caution">
    <text evidence="4">The sequence shown here is derived from an EMBL/GenBank/DDBJ whole genome shotgun (WGS) entry which is preliminary data.</text>
</comment>
<accession>A0ABU8S5V9</accession>
<dbReference type="RefSeq" id="WP_339964529.1">
    <property type="nucleotide sequence ID" value="NZ_JBBHJY010000001.1"/>
</dbReference>
<gene>
    <name evidence="4" type="ORF">WG900_02880</name>
</gene>
<evidence type="ECO:0000259" key="3">
    <source>
        <dbReference type="Pfam" id="PF02230"/>
    </source>
</evidence>
<evidence type="ECO:0000313" key="5">
    <source>
        <dbReference type="Proteomes" id="UP001379235"/>
    </source>
</evidence>
<organism evidence="4 5">
    <name type="scientific">Novosphingobium aquae</name>
    <dbReference type="NCBI Taxonomy" id="3133435"/>
    <lineage>
        <taxon>Bacteria</taxon>
        <taxon>Pseudomonadati</taxon>
        <taxon>Pseudomonadota</taxon>
        <taxon>Alphaproteobacteria</taxon>
        <taxon>Sphingomonadales</taxon>
        <taxon>Sphingomonadaceae</taxon>
        <taxon>Novosphingobium</taxon>
    </lineage>
</organism>
<evidence type="ECO:0000256" key="2">
    <source>
        <dbReference type="SAM" id="SignalP"/>
    </source>
</evidence>
<proteinExistence type="predicted"/>
<dbReference type="Proteomes" id="UP001379235">
    <property type="component" value="Unassembled WGS sequence"/>
</dbReference>
<keyword evidence="1 2" id="KW-0732">Signal</keyword>
<dbReference type="PANTHER" id="PTHR43037:SF1">
    <property type="entry name" value="BLL1128 PROTEIN"/>
    <property type="match status" value="1"/>
</dbReference>
<dbReference type="Pfam" id="PF02230">
    <property type="entry name" value="Abhydrolase_2"/>
    <property type="match status" value="1"/>
</dbReference>
<feature type="signal peptide" evidence="2">
    <location>
        <begin position="1"/>
        <end position="20"/>
    </location>
</feature>
<sequence>MRTATLIALALLSAALPAQSRQPEPIDDLQWLFIEDTVALIKPPSAEAAGQARQLMDMAGKSRAVGDLGQMRAYLAQARVILAGGTWDKDAAFAHSLALFAKHRVIDPDEPFHVIARQWFVADSSAKRLELRIGFRRKGSAEIVWRMRAEPASADLYHAGFQIPASPQGLPDGSHDLVIEAREGDRVIGQATHAVWIVKHLRRDLAEIARRKAAFKPSQDLSASLDWPANLALTLDGRSRQPIDVDWRALLDRTLALAAEAQSGRDPLRLARGSHERHYASAVSRRIEPFRLFVPERWDGKARLPLVVLLHGSNSDHNRPFASGKAAELARAKGWAVMAPMGYSPNSGWGNHLPVVLANGSMPAPRPSTIGGIVQRKDGVEPEPAEADVLDALEAVRAAYPIDAARIYLAGNSMGGEGTWHLAARHPQLWAAIAPGAGAIDPPRFPYARLGKLPVLGVHGDADEIISFAATKDMIERLDRAGGKGRMLAVQNGGHRAFDSVLDQIFDFFALHSKEKAR</sequence>
<keyword evidence="5" id="KW-1185">Reference proteome</keyword>